<dbReference type="UniPathway" id="UPA00061">
    <property type="reaction ID" value="UER00516"/>
</dbReference>
<dbReference type="GO" id="GO:0009236">
    <property type="term" value="P:cobalamin biosynthetic process"/>
    <property type="evidence" value="ECO:0007669"/>
    <property type="project" value="UniProtKB-KW"/>
</dbReference>
<dbReference type="FunFam" id="3.40.50.10210:FF:000001">
    <property type="entry name" value="Nicotinate-nucleotide--dimethylbenzimidazole phosphoribosyltransferase"/>
    <property type="match status" value="1"/>
</dbReference>
<dbReference type="Pfam" id="PF02277">
    <property type="entry name" value="DBI_PRT"/>
    <property type="match status" value="1"/>
</dbReference>
<evidence type="ECO:0000313" key="10">
    <source>
        <dbReference type="EMBL" id="CUS41965.1"/>
    </source>
</evidence>
<dbReference type="CDD" id="cd02439">
    <property type="entry name" value="DMB-PRT_CobT"/>
    <property type="match status" value="1"/>
</dbReference>
<keyword evidence="5" id="KW-0169">Cobalamin biosynthesis</keyword>
<keyword evidence="7 10" id="KW-0808">Transferase</keyword>
<evidence type="ECO:0000256" key="4">
    <source>
        <dbReference type="ARBA" id="ARBA00015486"/>
    </source>
</evidence>
<dbReference type="Gene3D" id="3.40.50.10210">
    <property type="match status" value="1"/>
</dbReference>
<comment type="similarity">
    <text evidence="2">Belongs to the CobT family.</text>
</comment>
<name>A0A160TBZ8_9ZZZZ</name>
<dbReference type="PANTHER" id="PTHR43463:SF1">
    <property type="entry name" value="NICOTINATE-NUCLEOTIDE--DIMETHYLBENZIMIDAZOLE PHOSPHORIBOSYLTRANSFERASE"/>
    <property type="match status" value="1"/>
</dbReference>
<evidence type="ECO:0000256" key="3">
    <source>
        <dbReference type="ARBA" id="ARBA00011991"/>
    </source>
</evidence>
<dbReference type="InterPro" id="IPR003200">
    <property type="entry name" value="Nict_dMeBzImd_PRibTrfase"/>
</dbReference>
<dbReference type="NCBIfam" id="NF000996">
    <property type="entry name" value="PRK00105.1"/>
    <property type="match status" value="1"/>
</dbReference>
<accession>A0A160TBZ8</accession>
<dbReference type="InterPro" id="IPR036087">
    <property type="entry name" value="Nict_dMeBzImd_PRibTrfase_sf"/>
</dbReference>
<dbReference type="PANTHER" id="PTHR43463">
    <property type="entry name" value="NICOTINATE-NUCLEOTIDE--DIMETHYLBENZIMIDAZOLE PHOSPHORIBOSYLTRANSFERASE"/>
    <property type="match status" value="1"/>
</dbReference>
<gene>
    <name evidence="10" type="ORF">MGWOODY_Tha3013</name>
</gene>
<evidence type="ECO:0000256" key="7">
    <source>
        <dbReference type="ARBA" id="ARBA00022679"/>
    </source>
</evidence>
<dbReference type="GO" id="GO:0008939">
    <property type="term" value="F:nicotinate-nucleotide-dimethylbenzimidazole phosphoribosyltransferase activity"/>
    <property type="evidence" value="ECO:0007669"/>
    <property type="project" value="UniProtKB-EC"/>
</dbReference>
<proteinExistence type="inferred from homology"/>
<organism evidence="10">
    <name type="scientific">hydrothermal vent metagenome</name>
    <dbReference type="NCBI Taxonomy" id="652676"/>
    <lineage>
        <taxon>unclassified sequences</taxon>
        <taxon>metagenomes</taxon>
        <taxon>ecological metagenomes</taxon>
    </lineage>
</organism>
<keyword evidence="6 10" id="KW-0328">Glycosyltransferase</keyword>
<evidence type="ECO:0000256" key="6">
    <source>
        <dbReference type="ARBA" id="ARBA00022676"/>
    </source>
</evidence>
<evidence type="ECO:0000256" key="2">
    <source>
        <dbReference type="ARBA" id="ARBA00007110"/>
    </source>
</evidence>
<reference evidence="10" key="1">
    <citation type="submission" date="2015-10" db="EMBL/GenBank/DDBJ databases">
        <authorList>
            <person name="Gilbert D.G."/>
        </authorList>
    </citation>
    <scope>NUCLEOTIDE SEQUENCE</scope>
</reference>
<dbReference type="EMBL" id="CZQC01000058">
    <property type="protein sequence ID" value="CUS41965.1"/>
    <property type="molecule type" value="Genomic_DNA"/>
</dbReference>
<dbReference type="EC" id="2.4.2.21" evidence="3"/>
<evidence type="ECO:0000256" key="1">
    <source>
        <dbReference type="ARBA" id="ARBA00005049"/>
    </source>
</evidence>
<evidence type="ECO:0000256" key="9">
    <source>
        <dbReference type="ARBA" id="ARBA00047340"/>
    </source>
</evidence>
<dbReference type="Gene3D" id="1.10.1610.10">
    <property type="match status" value="1"/>
</dbReference>
<comment type="pathway">
    <text evidence="1">Nucleoside biosynthesis; alpha-ribazole biosynthesis; alpha-ribazole from 5,6-dimethylbenzimidazole: step 1/2.</text>
</comment>
<sequence>MTSASRSLSPWWLHATAIPDFRSEQGALARQNELTKPPGALGMLEEVAIKFAAWQGQVKPQIQLPQCVVFAGDHGVVAQGVSAFPQAVTVEMLKNFIAGGAAISVLARFHQMGLTVVNCGTAIPCEYLQGVIHRPVAAGTEDFSLQAAMTNEQAQQALDIGAEIIDQLEVGSDLFIAGEMGIGNTSAATCLAAMILDLPATALVGPGTGVTGENLHHKQQVLAASMRRAKEFVESPLQALEQVGGFELGAIAGAYIRAAQRGIPILVDGFIASTAALLAVQLNEGARDWMLFGHQSAEPGHARVLEALDAEPLLQLNMRLGEGSGAATALTIVKQALALHNEMATFAEASVSGQHLVSEAE</sequence>
<dbReference type="InterPro" id="IPR023195">
    <property type="entry name" value="Nict_dMeBzImd_PRibTrfase_N"/>
</dbReference>
<comment type="catalytic activity">
    <reaction evidence="9">
        <text>5,6-dimethylbenzimidazole + nicotinate beta-D-ribonucleotide = alpha-ribazole 5'-phosphate + nicotinate + H(+)</text>
        <dbReference type="Rhea" id="RHEA:11196"/>
        <dbReference type="ChEBI" id="CHEBI:15378"/>
        <dbReference type="ChEBI" id="CHEBI:15890"/>
        <dbReference type="ChEBI" id="CHEBI:32544"/>
        <dbReference type="ChEBI" id="CHEBI:57502"/>
        <dbReference type="ChEBI" id="CHEBI:57918"/>
        <dbReference type="EC" id="2.4.2.21"/>
    </reaction>
</comment>
<protein>
    <recommendedName>
        <fullName evidence="4">Nicotinate-nucleotide--dimethylbenzimidazole phosphoribosyltransferase</fullName>
        <ecNumber evidence="3">2.4.2.21</ecNumber>
    </recommendedName>
    <alternativeName>
        <fullName evidence="8">N(1)-alpha-phosphoribosyltransferase</fullName>
    </alternativeName>
</protein>
<dbReference type="InterPro" id="IPR017846">
    <property type="entry name" value="Nict_dMeBzImd_PRibTrfase_bact"/>
</dbReference>
<evidence type="ECO:0000256" key="5">
    <source>
        <dbReference type="ARBA" id="ARBA00022573"/>
    </source>
</evidence>
<dbReference type="HAMAP" id="MF_00230">
    <property type="entry name" value="CobT"/>
    <property type="match status" value="1"/>
</dbReference>
<dbReference type="SUPFAM" id="SSF52733">
    <property type="entry name" value="Nicotinate mononucleotide:5,6-dimethylbenzimidazole phosphoribosyltransferase (CobT)"/>
    <property type="match status" value="1"/>
</dbReference>
<dbReference type="AlphaFoldDB" id="A0A160TBZ8"/>
<evidence type="ECO:0000256" key="8">
    <source>
        <dbReference type="ARBA" id="ARBA00030686"/>
    </source>
</evidence>
<dbReference type="NCBIfam" id="TIGR03160">
    <property type="entry name" value="cobT_DBIPRT"/>
    <property type="match status" value="1"/>
</dbReference>